<comment type="caution">
    <text evidence="1">The sequence shown here is derived from an EMBL/GenBank/DDBJ whole genome shotgun (WGS) entry which is preliminary data.</text>
</comment>
<proteinExistence type="predicted"/>
<reference evidence="1 2" key="1">
    <citation type="submission" date="2020-07" db="EMBL/GenBank/DDBJ databases">
        <title>Sequencing the genomes of 1000 actinobacteria strains.</title>
        <authorList>
            <person name="Klenk H.-P."/>
        </authorList>
    </citation>
    <scope>NUCLEOTIDE SEQUENCE [LARGE SCALE GENOMIC DNA]</scope>
    <source>
        <strain evidence="1 2">DSM 15131</strain>
    </source>
</reference>
<dbReference type="AlphaFoldDB" id="A0A7Z0CN85"/>
<accession>A0A7Z0CN85</accession>
<sequence length="42" mass="4843">MGVEVENVWARLTELPSMPPRMGLFTSLSEWLNRGIDPRPQM</sequence>
<gene>
    <name evidence="1" type="ORF">BJ993_002003</name>
</gene>
<dbReference type="EMBL" id="JACBZM010000001">
    <property type="protein sequence ID" value="NYI44923.1"/>
    <property type="molecule type" value="Genomic_DNA"/>
</dbReference>
<dbReference type="Proteomes" id="UP000562045">
    <property type="component" value="Unassembled WGS sequence"/>
</dbReference>
<name>A0A7Z0CN85_9ACTN</name>
<evidence type="ECO:0000313" key="2">
    <source>
        <dbReference type="Proteomes" id="UP000562045"/>
    </source>
</evidence>
<organism evidence="1 2">
    <name type="scientific">Nocardioides aromaticivorans</name>
    <dbReference type="NCBI Taxonomy" id="200618"/>
    <lineage>
        <taxon>Bacteria</taxon>
        <taxon>Bacillati</taxon>
        <taxon>Actinomycetota</taxon>
        <taxon>Actinomycetes</taxon>
        <taxon>Propionibacteriales</taxon>
        <taxon>Nocardioidaceae</taxon>
        <taxon>Nocardioides</taxon>
    </lineage>
</organism>
<evidence type="ECO:0000313" key="1">
    <source>
        <dbReference type="EMBL" id="NYI44923.1"/>
    </source>
</evidence>
<protein>
    <submittedName>
        <fullName evidence="1">Uncharacterized protein</fullName>
    </submittedName>
</protein>